<dbReference type="EMBL" id="FQYU01000004">
    <property type="protein sequence ID" value="SHJ34585.1"/>
    <property type="molecule type" value="Genomic_DNA"/>
</dbReference>
<dbReference type="OrthoDB" id="1453558at2"/>
<keyword evidence="2" id="KW-1185">Reference proteome</keyword>
<gene>
    <name evidence="1" type="ORF">SAMN04488513_1048</name>
</gene>
<dbReference type="RefSeq" id="WP_072994052.1">
    <property type="nucleotide sequence ID" value="NZ_FQYU01000004.1"/>
</dbReference>
<evidence type="ECO:0000313" key="2">
    <source>
        <dbReference type="Proteomes" id="UP000184543"/>
    </source>
</evidence>
<dbReference type="AlphaFoldDB" id="A0A1M6IJK2"/>
<name>A0A1M6IJK2_9FLAO</name>
<sequence length="108" mass="12423">MKQLLIAMFCTTLLFPVPKQDELQAVEATYEGQSGDVFYFVDIEGSSYAFEGMEPEAHKKYDLDNARYVGKKFMVVYRIEYNSSEDKEEEGDYDDYGECVIVDLELIG</sequence>
<dbReference type="Proteomes" id="UP000184543">
    <property type="component" value="Unassembled WGS sequence"/>
</dbReference>
<accession>A0A1M6IJK2</accession>
<evidence type="ECO:0000313" key="1">
    <source>
        <dbReference type="EMBL" id="SHJ34585.1"/>
    </source>
</evidence>
<protein>
    <submittedName>
        <fullName evidence="1">Uncharacterized protein</fullName>
    </submittedName>
</protein>
<organism evidence="1 2">
    <name type="scientific">Pseudozobellia thermophila</name>
    <dbReference type="NCBI Taxonomy" id="192903"/>
    <lineage>
        <taxon>Bacteria</taxon>
        <taxon>Pseudomonadati</taxon>
        <taxon>Bacteroidota</taxon>
        <taxon>Flavobacteriia</taxon>
        <taxon>Flavobacteriales</taxon>
        <taxon>Flavobacteriaceae</taxon>
        <taxon>Pseudozobellia</taxon>
    </lineage>
</organism>
<reference evidence="2" key="1">
    <citation type="submission" date="2016-11" db="EMBL/GenBank/DDBJ databases">
        <authorList>
            <person name="Varghese N."/>
            <person name="Submissions S."/>
        </authorList>
    </citation>
    <scope>NUCLEOTIDE SEQUENCE [LARGE SCALE GENOMIC DNA]</scope>
    <source>
        <strain evidence="2">DSM 19858</strain>
    </source>
</reference>
<proteinExistence type="predicted"/>